<sequence length="173" mass="18176">MQNQNPDILLPKVQAGTFFVSGRFRGGPSSSQVGSGQGPSSFSGRLPKLGNGYGFWILVLSSVSRGLSPSATKKTTGASSSTEMMTGRAFSLKGGRGYSRRRLRGRGVSTGQGPTDSSPGSGLEGLIVGPSIPPPGRRRRTRGSGYRRVDPDEPLEKDDSVPFHAAAGGRWQP</sequence>
<accession>A0AA88E6H9</accession>
<feature type="compositionally biased region" description="Polar residues" evidence="1">
    <location>
        <begin position="109"/>
        <end position="120"/>
    </location>
</feature>
<dbReference type="AlphaFoldDB" id="A0AA88E6H9"/>
<dbReference type="EMBL" id="BTGU01000544">
    <property type="protein sequence ID" value="GMN68053.1"/>
    <property type="molecule type" value="Genomic_DNA"/>
</dbReference>
<organism evidence="2 3">
    <name type="scientific">Ficus carica</name>
    <name type="common">Common fig</name>
    <dbReference type="NCBI Taxonomy" id="3494"/>
    <lineage>
        <taxon>Eukaryota</taxon>
        <taxon>Viridiplantae</taxon>
        <taxon>Streptophyta</taxon>
        <taxon>Embryophyta</taxon>
        <taxon>Tracheophyta</taxon>
        <taxon>Spermatophyta</taxon>
        <taxon>Magnoliopsida</taxon>
        <taxon>eudicotyledons</taxon>
        <taxon>Gunneridae</taxon>
        <taxon>Pentapetalae</taxon>
        <taxon>rosids</taxon>
        <taxon>fabids</taxon>
        <taxon>Rosales</taxon>
        <taxon>Moraceae</taxon>
        <taxon>Ficeae</taxon>
        <taxon>Ficus</taxon>
    </lineage>
</organism>
<name>A0AA88E6H9_FICCA</name>
<feature type="compositionally biased region" description="Low complexity" evidence="1">
    <location>
        <begin position="70"/>
        <end position="82"/>
    </location>
</feature>
<feature type="region of interest" description="Disordered" evidence="1">
    <location>
        <begin position="67"/>
        <end position="173"/>
    </location>
</feature>
<evidence type="ECO:0000313" key="3">
    <source>
        <dbReference type="Proteomes" id="UP001187192"/>
    </source>
</evidence>
<proteinExistence type="predicted"/>
<gene>
    <name evidence="2" type="ORF">TIFTF001_037111</name>
</gene>
<comment type="caution">
    <text evidence="2">The sequence shown here is derived from an EMBL/GenBank/DDBJ whole genome shotgun (WGS) entry which is preliminary data.</text>
</comment>
<evidence type="ECO:0000313" key="2">
    <source>
        <dbReference type="EMBL" id="GMN68053.1"/>
    </source>
</evidence>
<dbReference type="Proteomes" id="UP001187192">
    <property type="component" value="Unassembled WGS sequence"/>
</dbReference>
<protein>
    <submittedName>
        <fullName evidence="2">Uncharacterized protein</fullName>
    </submittedName>
</protein>
<keyword evidence="3" id="KW-1185">Reference proteome</keyword>
<reference evidence="2" key="1">
    <citation type="submission" date="2023-07" db="EMBL/GenBank/DDBJ databases">
        <title>draft genome sequence of fig (Ficus carica).</title>
        <authorList>
            <person name="Takahashi T."/>
            <person name="Nishimura K."/>
        </authorList>
    </citation>
    <scope>NUCLEOTIDE SEQUENCE</scope>
</reference>
<evidence type="ECO:0000256" key="1">
    <source>
        <dbReference type="SAM" id="MobiDB-lite"/>
    </source>
</evidence>